<feature type="compositionally biased region" description="Low complexity" evidence="5">
    <location>
        <begin position="304"/>
        <end position="340"/>
    </location>
</feature>
<protein>
    <recommendedName>
        <fullName evidence="6">SP-RING-type domain-containing protein</fullName>
    </recommendedName>
</protein>
<dbReference type="Proteomes" id="UP000001058">
    <property type="component" value="Unassembled WGS sequence"/>
</dbReference>
<dbReference type="EMBL" id="GL378329">
    <property type="protein sequence ID" value="EFJ51003.1"/>
    <property type="molecule type" value="Genomic_DNA"/>
</dbReference>
<feature type="region of interest" description="Disordered" evidence="5">
    <location>
        <begin position="532"/>
        <end position="589"/>
    </location>
</feature>
<feature type="region of interest" description="Disordered" evidence="5">
    <location>
        <begin position="304"/>
        <end position="396"/>
    </location>
</feature>
<dbReference type="GO" id="GO:0000785">
    <property type="term" value="C:chromatin"/>
    <property type="evidence" value="ECO:0007669"/>
    <property type="project" value="TreeGrafter"/>
</dbReference>
<evidence type="ECO:0000256" key="1">
    <source>
        <dbReference type="ARBA" id="ARBA00022723"/>
    </source>
</evidence>
<dbReference type="RefSeq" id="XP_002948015.1">
    <property type="nucleotide sequence ID" value="XM_002947969.1"/>
</dbReference>
<accession>D8TNJ6</accession>
<dbReference type="AlphaFoldDB" id="D8TNJ6"/>
<feature type="region of interest" description="Disordered" evidence="5">
    <location>
        <begin position="431"/>
        <end position="518"/>
    </location>
</feature>
<feature type="compositionally biased region" description="Pro residues" evidence="5">
    <location>
        <begin position="439"/>
        <end position="453"/>
    </location>
</feature>
<evidence type="ECO:0000313" key="7">
    <source>
        <dbReference type="EMBL" id="EFJ51003.1"/>
    </source>
</evidence>
<name>D8TNJ6_VOLCA</name>
<evidence type="ECO:0000313" key="8">
    <source>
        <dbReference type="Proteomes" id="UP000001058"/>
    </source>
</evidence>
<keyword evidence="2 4" id="KW-0863">Zinc-finger</keyword>
<dbReference type="GO" id="GO:0016925">
    <property type="term" value="P:protein sumoylation"/>
    <property type="evidence" value="ECO:0007669"/>
    <property type="project" value="UniProtKB-ARBA"/>
</dbReference>
<keyword evidence="3" id="KW-0862">Zinc</keyword>
<evidence type="ECO:0000259" key="6">
    <source>
        <dbReference type="PROSITE" id="PS51044"/>
    </source>
</evidence>
<dbReference type="PANTHER" id="PTHR10782">
    <property type="entry name" value="ZINC FINGER MIZ DOMAIN-CONTAINING PROTEIN"/>
    <property type="match status" value="1"/>
</dbReference>
<keyword evidence="1" id="KW-0479">Metal-binding</keyword>
<dbReference type="KEGG" id="vcn:VOLCADRAFT_88201"/>
<feature type="compositionally biased region" description="Low complexity" evidence="5">
    <location>
        <begin position="487"/>
        <end position="502"/>
    </location>
</feature>
<dbReference type="PROSITE" id="PS51044">
    <property type="entry name" value="ZF_SP_RING"/>
    <property type="match status" value="1"/>
</dbReference>
<feature type="compositionally biased region" description="Polar residues" evidence="5">
    <location>
        <begin position="372"/>
        <end position="384"/>
    </location>
</feature>
<dbReference type="STRING" id="3068.D8TNJ6"/>
<feature type="non-terminal residue" evidence="7">
    <location>
        <position position="1"/>
    </location>
</feature>
<dbReference type="OrthoDB" id="28127at2759"/>
<feature type="compositionally biased region" description="Low complexity" evidence="5">
    <location>
        <begin position="457"/>
        <end position="480"/>
    </location>
</feature>
<organism evidence="8">
    <name type="scientific">Volvox carteri f. nagariensis</name>
    <dbReference type="NCBI Taxonomy" id="3068"/>
    <lineage>
        <taxon>Eukaryota</taxon>
        <taxon>Viridiplantae</taxon>
        <taxon>Chlorophyta</taxon>
        <taxon>core chlorophytes</taxon>
        <taxon>Chlorophyceae</taxon>
        <taxon>CS clade</taxon>
        <taxon>Chlamydomonadales</taxon>
        <taxon>Volvocaceae</taxon>
        <taxon>Volvox</taxon>
    </lineage>
</organism>
<feature type="domain" description="SP-RING-type" evidence="6">
    <location>
        <begin position="188"/>
        <end position="269"/>
    </location>
</feature>
<feature type="compositionally biased region" description="Low complexity" evidence="5">
    <location>
        <begin position="538"/>
        <end position="561"/>
    </location>
</feature>
<dbReference type="GO" id="GO:0061665">
    <property type="term" value="F:SUMO ligase activity"/>
    <property type="evidence" value="ECO:0007669"/>
    <property type="project" value="TreeGrafter"/>
</dbReference>
<reference evidence="7 8" key="1">
    <citation type="journal article" date="2010" name="Science">
        <title>Genomic analysis of organismal complexity in the multicellular green alga Volvox carteri.</title>
        <authorList>
            <person name="Prochnik S.E."/>
            <person name="Umen J."/>
            <person name="Nedelcu A.M."/>
            <person name="Hallmann A."/>
            <person name="Miller S.M."/>
            <person name="Nishii I."/>
            <person name="Ferris P."/>
            <person name="Kuo A."/>
            <person name="Mitros T."/>
            <person name="Fritz-Laylin L.K."/>
            <person name="Hellsten U."/>
            <person name="Chapman J."/>
            <person name="Simakov O."/>
            <person name="Rensing S.A."/>
            <person name="Terry A."/>
            <person name="Pangilinan J."/>
            <person name="Kapitonov V."/>
            <person name="Jurka J."/>
            <person name="Salamov A."/>
            <person name="Shapiro H."/>
            <person name="Schmutz J."/>
            <person name="Grimwood J."/>
            <person name="Lindquist E."/>
            <person name="Lucas S."/>
            <person name="Grigoriev I.V."/>
            <person name="Schmitt R."/>
            <person name="Kirk D."/>
            <person name="Rokhsar D.S."/>
        </authorList>
    </citation>
    <scope>NUCLEOTIDE SEQUENCE [LARGE SCALE GENOMIC DNA]</scope>
    <source>
        <strain evidence="8">f. Nagariensis / Eve</strain>
    </source>
</reference>
<dbReference type="PANTHER" id="PTHR10782:SF4">
    <property type="entry name" value="TONALLI, ISOFORM E"/>
    <property type="match status" value="1"/>
</dbReference>
<dbReference type="GeneID" id="9620903"/>
<dbReference type="InParanoid" id="D8TNJ6"/>
<feature type="compositionally biased region" description="Low complexity" evidence="5">
    <location>
        <begin position="570"/>
        <end position="581"/>
    </location>
</feature>
<dbReference type="InterPro" id="IPR004181">
    <property type="entry name" value="Znf_MIZ"/>
</dbReference>
<proteinExistence type="predicted"/>
<dbReference type="eggNOG" id="KOG2169">
    <property type="taxonomic scope" value="Eukaryota"/>
</dbReference>
<dbReference type="Pfam" id="PF02891">
    <property type="entry name" value="zf-MIZ"/>
    <property type="match status" value="1"/>
</dbReference>
<evidence type="ECO:0000256" key="5">
    <source>
        <dbReference type="SAM" id="MobiDB-lite"/>
    </source>
</evidence>
<evidence type="ECO:0000256" key="3">
    <source>
        <dbReference type="ARBA" id="ARBA00022833"/>
    </source>
</evidence>
<gene>
    <name evidence="7" type="ORF">VOLCADRAFT_88201</name>
</gene>
<dbReference type="InterPro" id="IPR013083">
    <property type="entry name" value="Znf_RING/FYVE/PHD"/>
</dbReference>
<dbReference type="GO" id="GO:0008270">
    <property type="term" value="F:zinc ion binding"/>
    <property type="evidence" value="ECO:0007669"/>
    <property type="project" value="UniProtKB-KW"/>
</dbReference>
<evidence type="ECO:0000256" key="4">
    <source>
        <dbReference type="PROSITE-ProRule" id="PRU00452"/>
    </source>
</evidence>
<dbReference type="Gene3D" id="3.30.40.10">
    <property type="entry name" value="Zinc/RING finger domain, C3HC4 (zinc finger)"/>
    <property type="match status" value="1"/>
</dbReference>
<evidence type="ECO:0000256" key="2">
    <source>
        <dbReference type="ARBA" id="ARBA00022771"/>
    </source>
</evidence>
<keyword evidence="8" id="KW-1185">Reference proteome</keyword>
<sequence length="605" mass="65328">WHLMAANELNLNQLRHRQCVGLAVQGPGSRPAGAGEFYCEVCRAKRADPFWLVEDSEGITSVIRLSSTGKQTSLGCLQLNDPVPYRFHWPLGADLRINNVQYRVYSRNSTQKLGANGRDEPANIGQLWSSAAGGRFHVTMQCTDSSVYVMVVLLVKRRSCEEVQGLMAPQLSVRDAVERVRQQLARDDDDELQTGATVVSLRCPILGARVHTPARFVEVRGLACFDLRAFLDSAARTRKWQCPISMNHSTVHSLQIDTYMQRIISALADHPAVMEVEVEADGSWRPAGWRDRFYSVTEDNPLKAAPTAGMAGRASAAAPQSTQQQQQVQQPPQRQSTVTTAAGIGSTTAENGNGTGSGGVAVSHRQPVSVLGRTNTVRIRTSGSPRIPLEGQTPPPGVPAITPYQPPVRQGLATAIAGSVAAWPTPVLAGSSAAVSQQQPPPSHQPQPQPFPFPTATSQLQQLQMQQPQLQPSQTQAPTSLTMRNVQWQQQQQQQDPHTHTQLPPPLQQYSASNRQQQQQLGYLHVTTPLGSHQYTHQQQQQQQQQAGGAAPSGARARASANTNGGCARVQGGAQLNAGGNAAVGGGAPYECIDLLGEEDSDEES</sequence>
<dbReference type="CDD" id="cd16650">
    <property type="entry name" value="SP-RING_PIAS-like"/>
    <property type="match status" value="1"/>
</dbReference>